<dbReference type="Proteomes" id="UP000198935">
    <property type="component" value="Unassembled WGS sequence"/>
</dbReference>
<proteinExistence type="predicted"/>
<gene>
    <name evidence="1" type="ORF">SAMN05421736_10515</name>
</gene>
<dbReference type="GO" id="GO:0047661">
    <property type="term" value="F:amino-acid racemase activity"/>
    <property type="evidence" value="ECO:0007669"/>
    <property type="project" value="InterPro"/>
</dbReference>
<evidence type="ECO:0000313" key="1">
    <source>
        <dbReference type="EMBL" id="SDY99318.1"/>
    </source>
</evidence>
<dbReference type="Gene3D" id="3.40.50.1860">
    <property type="match status" value="2"/>
</dbReference>
<protein>
    <submittedName>
        <fullName evidence="1">Asp/Glu/hydantoin racemase</fullName>
    </submittedName>
</protein>
<sequence length="210" mass="22397">MLGIIRVLTTEDEAILQEHSRLIKAEFQLDSLTRCIPEQRNGIYNEETMKAAVPKIKALAKKMVKYDGVTAVAISCAADPAVTSCRELVNVPVIGAGEAGAYAALMVSRKVGVLGITREVPPNISSILGDAFLSYTYPDSVSTTVDLLKTGAMEKAVAAGRKLADIGATCILFACTGYSTIGLRNVLQKHVKLPVIDLVRAQAVAYSLTE</sequence>
<name>A0A1H3PE44_9BACI</name>
<keyword evidence="2" id="KW-1185">Reference proteome</keyword>
<dbReference type="Pfam" id="PF01177">
    <property type="entry name" value="Asp_Glu_race"/>
    <property type="match status" value="1"/>
</dbReference>
<evidence type="ECO:0000313" key="2">
    <source>
        <dbReference type="Proteomes" id="UP000198935"/>
    </source>
</evidence>
<reference evidence="2" key="1">
    <citation type="submission" date="2016-10" db="EMBL/GenBank/DDBJ databases">
        <authorList>
            <person name="Varghese N."/>
            <person name="Submissions S."/>
        </authorList>
    </citation>
    <scope>NUCLEOTIDE SEQUENCE [LARGE SCALE GENOMIC DNA]</scope>
    <source>
        <strain evidence="2">SP</strain>
    </source>
</reference>
<accession>A0A1H3PE44</accession>
<organism evidence="1 2">
    <name type="scientific">Evansella caseinilytica</name>
    <dbReference type="NCBI Taxonomy" id="1503961"/>
    <lineage>
        <taxon>Bacteria</taxon>
        <taxon>Bacillati</taxon>
        <taxon>Bacillota</taxon>
        <taxon>Bacilli</taxon>
        <taxon>Bacillales</taxon>
        <taxon>Bacillaceae</taxon>
        <taxon>Evansella</taxon>
    </lineage>
</organism>
<dbReference type="InterPro" id="IPR001920">
    <property type="entry name" value="Asp/Glu_race"/>
</dbReference>
<dbReference type="OrthoDB" id="9791723at2"/>
<dbReference type="InterPro" id="IPR015942">
    <property type="entry name" value="Asp/Glu/hydantoin_racemase"/>
</dbReference>
<dbReference type="EMBL" id="FNPI01000005">
    <property type="protein sequence ID" value="SDY99318.1"/>
    <property type="molecule type" value="Genomic_DNA"/>
</dbReference>
<dbReference type="STRING" id="1503961.SAMN05421736_10515"/>
<dbReference type="AlphaFoldDB" id="A0A1H3PE44"/>